<dbReference type="InterPro" id="IPR029058">
    <property type="entry name" value="AB_hydrolase_fold"/>
</dbReference>
<reference evidence="4" key="1">
    <citation type="submission" date="2011-03" db="EMBL/GenBank/DDBJ databases">
        <authorList>
            <person name="Voget S."/>
            <person name="Streit W.R."/>
            <person name="Jaeger K.E."/>
            <person name="Daniel R."/>
        </authorList>
    </citation>
    <scope>NUCLEOTIDE SEQUENCE [LARGE SCALE GENOMIC DNA]</scope>
    <source>
        <strain evidence="4">PG1</strain>
    </source>
</reference>
<dbReference type="GO" id="GO:0008610">
    <property type="term" value="P:lipid biosynthetic process"/>
    <property type="evidence" value="ECO:0007669"/>
    <property type="project" value="TreeGrafter"/>
</dbReference>
<dbReference type="SUPFAM" id="SSF53474">
    <property type="entry name" value="alpha/beta-Hydrolases"/>
    <property type="match status" value="1"/>
</dbReference>
<dbReference type="RefSeq" id="WP_042627001.1">
    <property type="nucleotide sequence ID" value="NZ_BSTO01000012.1"/>
</dbReference>
<gene>
    <name evidence="3" type="ORF">BGL_2c02480</name>
</gene>
<accession>A0A0B6S1W3</accession>
<dbReference type="HOGENOM" id="CLU_070456_1_2_4"/>
<evidence type="ECO:0000256" key="1">
    <source>
        <dbReference type="ARBA" id="ARBA00007169"/>
    </source>
</evidence>
<dbReference type="EMBL" id="CP002581">
    <property type="protein sequence ID" value="AJK48344.1"/>
    <property type="molecule type" value="Genomic_DNA"/>
</dbReference>
<feature type="domain" description="Thioesterase" evidence="2">
    <location>
        <begin position="28"/>
        <end position="250"/>
    </location>
</feature>
<dbReference type="Proteomes" id="UP000031838">
    <property type="component" value="Chromosome 2"/>
</dbReference>
<dbReference type="Gene3D" id="3.40.50.1820">
    <property type="entry name" value="alpha/beta hydrolase"/>
    <property type="match status" value="1"/>
</dbReference>
<evidence type="ECO:0000313" key="3">
    <source>
        <dbReference type="EMBL" id="AJK48344.1"/>
    </source>
</evidence>
<evidence type="ECO:0000313" key="4">
    <source>
        <dbReference type="Proteomes" id="UP000031838"/>
    </source>
</evidence>
<dbReference type="KEGG" id="bgp:BGL_2c02480"/>
<dbReference type="Pfam" id="PF00975">
    <property type="entry name" value="Thioesterase"/>
    <property type="match status" value="1"/>
</dbReference>
<dbReference type="PANTHER" id="PTHR11487">
    <property type="entry name" value="THIOESTERASE"/>
    <property type="match status" value="1"/>
</dbReference>
<dbReference type="InterPro" id="IPR012223">
    <property type="entry name" value="TEII"/>
</dbReference>
<reference evidence="3 4" key="2">
    <citation type="journal article" date="2016" name="Appl. Microbiol. Biotechnol.">
        <title>Mutations improving production and secretion of extracellular lipase by Burkholderia glumae PG1.</title>
        <authorList>
            <person name="Knapp A."/>
            <person name="Voget S."/>
            <person name="Gao R."/>
            <person name="Zaburannyi N."/>
            <person name="Krysciak D."/>
            <person name="Breuer M."/>
            <person name="Hauer B."/>
            <person name="Streit W.R."/>
            <person name="Muller R."/>
            <person name="Daniel R."/>
            <person name="Jaeger K.E."/>
        </authorList>
    </citation>
    <scope>NUCLEOTIDE SEQUENCE [LARGE SCALE GENOMIC DNA]</scope>
    <source>
        <strain evidence="3 4">PG1</strain>
    </source>
</reference>
<name>A0A0B6S1W3_BURPL</name>
<dbReference type="AlphaFoldDB" id="A0A0B6S1W3"/>
<dbReference type="PANTHER" id="PTHR11487:SF0">
    <property type="entry name" value="S-ACYL FATTY ACID SYNTHASE THIOESTERASE, MEDIUM CHAIN"/>
    <property type="match status" value="1"/>
</dbReference>
<evidence type="ECO:0000259" key="2">
    <source>
        <dbReference type="Pfam" id="PF00975"/>
    </source>
</evidence>
<organism evidence="3 4">
    <name type="scientific">Burkholderia plantarii</name>
    <dbReference type="NCBI Taxonomy" id="41899"/>
    <lineage>
        <taxon>Bacteria</taxon>
        <taxon>Pseudomonadati</taxon>
        <taxon>Pseudomonadota</taxon>
        <taxon>Betaproteobacteria</taxon>
        <taxon>Burkholderiales</taxon>
        <taxon>Burkholderiaceae</taxon>
        <taxon>Burkholderia</taxon>
    </lineage>
</organism>
<proteinExistence type="inferred from homology"/>
<protein>
    <submittedName>
        <fullName evidence="3">Thioesterase type II, NRPS/PKS/S-FAS family, BarC-like protein</fullName>
    </submittedName>
</protein>
<dbReference type="OrthoDB" id="8480037at2"/>
<keyword evidence="4" id="KW-1185">Reference proteome</keyword>
<dbReference type="KEGG" id="bpla:bpln_2g02900"/>
<dbReference type="InterPro" id="IPR001031">
    <property type="entry name" value="Thioesterase"/>
</dbReference>
<sequence length="265" mass="29153">MTGADLETRESDWLRFGAGGPRSDARVRLVCFHYAGTGASMFAPWAAELPGEVELIAVQLPGRENRLDEPLLHAMDEIGAPVAEALAPWLDRPYVMFGHSAGARIAFDVARRLRRAGFALPRVLIVSAQYAPDVEPAVIRYTLDDAQFVEVLRACKGTPETILDDPVLLDLLLPRIRADGQVFETYRYESEPPLDCPIVVFQGTADAMVDDAGAAGWARHTRGGFRLRNFEGGHFFIHEKQADVLDEINRELAVLLGEPDSTLTG</sequence>
<comment type="similarity">
    <text evidence="1">Belongs to the thioesterase family.</text>
</comment>